<evidence type="ECO:0000313" key="3">
    <source>
        <dbReference type="Proteomes" id="UP000005143"/>
    </source>
</evidence>
<keyword evidence="2" id="KW-0489">Methyltransferase</keyword>
<feature type="domain" description="Methyltransferase type 11" evidence="1">
    <location>
        <begin position="95"/>
        <end position="193"/>
    </location>
</feature>
<protein>
    <submittedName>
        <fullName evidence="2">Putative methyltransferase</fullName>
    </submittedName>
</protein>
<keyword evidence="3" id="KW-1185">Reference proteome</keyword>
<dbReference type="InterPro" id="IPR013216">
    <property type="entry name" value="Methyltransf_11"/>
</dbReference>
<dbReference type="PANTHER" id="PTHR43591:SF99">
    <property type="entry name" value="OS06G0646000 PROTEIN"/>
    <property type="match status" value="1"/>
</dbReference>
<dbReference type="RefSeq" id="WP_007577247.1">
    <property type="nucleotide sequence ID" value="NZ_AGUD01000249.1"/>
</dbReference>
<dbReference type="AlphaFoldDB" id="H0E901"/>
<evidence type="ECO:0000259" key="1">
    <source>
        <dbReference type="Pfam" id="PF08241"/>
    </source>
</evidence>
<dbReference type="PANTHER" id="PTHR43591">
    <property type="entry name" value="METHYLTRANSFERASE"/>
    <property type="match status" value="1"/>
</dbReference>
<comment type="caution">
    <text evidence="2">The sequence shown here is derived from an EMBL/GenBank/DDBJ whole genome shotgun (WGS) entry which is preliminary data.</text>
</comment>
<keyword evidence="2" id="KW-0808">Transferase</keyword>
<dbReference type="Gene3D" id="3.40.50.150">
    <property type="entry name" value="Vaccinia Virus protein VP39"/>
    <property type="match status" value="1"/>
</dbReference>
<dbReference type="EMBL" id="AGUD01000249">
    <property type="protein sequence ID" value="EHN09854.1"/>
    <property type="molecule type" value="Genomic_DNA"/>
</dbReference>
<dbReference type="Proteomes" id="UP000005143">
    <property type="component" value="Unassembled WGS sequence"/>
</dbReference>
<dbReference type="GO" id="GO:0008757">
    <property type="term" value="F:S-adenosylmethionine-dependent methyltransferase activity"/>
    <property type="evidence" value="ECO:0007669"/>
    <property type="project" value="InterPro"/>
</dbReference>
<gene>
    <name evidence="2" type="ORF">PAI11_33150</name>
</gene>
<accession>H0E901</accession>
<organism evidence="2 3">
    <name type="scientific">Patulibacter medicamentivorans</name>
    <dbReference type="NCBI Taxonomy" id="1097667"/>
    <lineage>
        <taxon>Bacteria</taxon>
        <taxon>Bacillati</taxon>
        <taxon>Actinomycetota</taxon>
        <taxon>Thermoleophilia</taxon>
        <taxon>Solirubrobacterales</taxon>
        <taxon>Patulibacteraceae</taxon>
        <taxon>Patulibacter</taxon>
    </lineage>
</organism>
<dbReference type="Pfam" id="PF08241">
    <property type="entry name" value="Methyltransf_11"/>
    <property type="match status" value="1"/>
</dbReference>
<dbReference type="CDD" id="cd02440">
    <property type="entry name" value="AdoMet_MTases"/>
    <property type="match status" value="1"/>
</dbReference>
<proteinExistence type="predicted"/>
<name>H0E901_9ACTN</name>
<dbReference type="GO" id="GO:0032259">
    <property type="term" value="P:methylation"/>
    <property type="evidence" value="ECO:0007669"/>
    <property type="project" value="UniProtKB-KW"/>
</dbReference>
<sequence length="255" mass="26663">MPAQQRLARLLLPALRERGPVVAAGGWLELLGPSGPAPGGLGGRLMRTPALPLVYERWWRPLLGRVAKGPLGPGMAEEARLMRALVGSRPGDTVLDLGCGPGNLTRRLAPDVAPDGLVIGLDASPTMLRRAVRDTPRERFPAIAYLRADAGALPLVDGSVDGVACFAALNLFPDPELALSEATRVLRPGGRIALLTSAAPALQIAGPAVRVGGRLGGVRVFGTEELAALLRERGFGAIRQRRFGVAQLVGARLAA</sequence>
<reference evidence="2 3" key="1">
    <citation type="journal article" date="2013" name="Biodegradation">
        <title>Quantitative proteomic analysis of ibuprofen-degrading Patulibacter sp. strain I11.</title>
        <authorList>
            <person name="Almeida B."/>
            <person name="Kjeldal H."/>
            <person name="Lolas I."/>
            <person name="Knudsen A.D."/>
            <person name="Carvalho G."/>
            <person name="Nielsen K.L."/>
            <person name="Barreto Crespo M.T."/>
            <person name="Stensballe A."/>
            <person name="Nielsen J.L."/>
        </authorList>
    </citation>
    <scope>NUCLEOTIDE SEQUENCE [LARGE SCALE GENOMIC DNA]</scope>
    <source>
        <strain evidence="2 3">I11</strain>
    </source>
</reference>
<dbReference type="InterPro" id="IPR029063">
    <property type="entry name" value="SAM-dependent_MTases_sf"/>
</dbReference>
<dbReference type="SUPFAM" id="SSF53335">
    <property type="entry name" value="S-adenosyl-L-methionine-dependent methyltransferases"/>
    <property type="match status" value="1"/>
</dbReference>
<evidence type="ECO:0000313" key="2">
    <source>
        <dbReference type="EMBL" id="EHN09854.1"/>
    </source>
</evidence>